<dbReference type="Pfam" id="PF00535">
    <property type="entry name" value="Glycos_transf_2"/>
    <property type="match status" value="1"/>
</dbReference>
<accession>A0A4R5CV38</accession>
<dbReference type="EMBL" id="SMFO01000004">
    <property type="protein sequence ID" value="TDE04579.1"/>
    <property type="molecule type" value="Genomic_DNA"/>
</dbReference>
<dbReference type="Proteomes" id="UP000294597">
    <property type="component" value="Unassembled WGS sequence"/>
</dbReference>
<keyword evidence="3" id="KW-1185">Reference proteome</keyword>
<feature type="domain" description="Glycosyltransferase 2-like" evidence="1">
    <location>
        <begin position="3"/>
        <end position="134"/>
    </location>
</feature>
<dbReference type="PANTHER" id="PTHR22916:SF3">
    <property type="entry name" value="UDP-GLCNAC:BETAGAL BETA-1,3-N-ACETYLGLUCOSAMINYLTRANSFERASE-LIKE PROTEIN 1"/>
    <property type="match status" value="1"/>
</dbReference>
<dbReference type="AlphaFoldDB" id="A0A4R5CV38"/>
<gene>
    <name evidence="2" type="ORF">E0F98_07985</name>
</gene>
<dbReference type="CDD" id="cd00761">
    <property type="entry name" value="Glyco_tranf_GTA_type"/>
    <property type="match status" value="1"/>
</dbReference>
<comment type="caution">
    <text evidence="2">The sequence shown here is derived from an EMBL/GenBank/DDBJ whole genome shotgun (WGS) entry which is preliminary data.</text>
</comment>
<evidence type="ECO:0000313" key="2">
    <source>
        <dbReference type="EMBL" id="TDE04579.1"/>
    </source>
</evidence>
<dbReference type="InterPro" id="IPR029044">
    <property type="entry name" value="Nucleotide-diphossugar_trans"/>
</dbReference>
<dbReference type="InterPro" id="IPR001173">
    <property type="entry name" value="Glyco_trans_2-like"/>
</dbReference>
<name>A0A4R5CV38_9FLAO</name>
<dbReference type="SUPFAM" id="SSF53448">
    <property type="entry name" value="Nucleotide-diphospho-sugar transferases"/>
    <property type="match status" value="1"/>
</dbReference>
<sequence length="305" mass="36275">MISIIIPFYKFTFFEETLQSLVNQTDKRFKVYIGDDASPENPAALLDKYNGQLDLIYQRFETNLGGISLVQQWDRCIALSADEEWLMILGDDDVLSSHCIEEFYKNQEEIKKNNCNVIRFATIEIDGDSKIISKEYTHPKLEKATDSLYRKFFKKSRGSLSEQIFKRKAYDKHGFFNYGLAWYADDRAWLEFSESHSIYTINSAVVNFRISNENISRGGYKQKEKQDVKFQFFNFLIFSFLEKFDKEQKKYFLLEYELMVYKIRKATFRFWFSLFLLILKNINLTQAIKFSRRYLIHLNKNATTT</sequence>
<dbReference type="PANTHER" id="PTHR22916">
    <property type="entry name" value="GLYCOSYLTRANSFERASE"/>
    <property type="match status" value="1"/>
</dbReference>
<dbReference type="RefSeq" id="WP_132110239.1">
    <property type="nucleotide sequence ID" value="NZ_SMFO01000004.1"/>
</dbReference>
<reference evidence="2 3" key="1">
    <citation type="submission" date="2019-03" db="EMBL/GenBank/DDBJ databases">
        <title>Flavobacterium TSA-D2 sp. nov., isolated from arctic soil.</title>
        <authorList>
            <person name="Chaudhary D.K."/>
        </authorList>
    </citation>
    <scope>NUCLEOTIDE SEQUENCE [LARGE SCALE GENOMIC DNA]</scope>
    <source>
        <strain evidence="2 3">TSA-D2</strain>
    </source>
</reference>
<evidence type="ECO:0000313" key="3">
    <source>
        <dbReference type="Proteomes" id="UP000294597"/>
    </source>
</evidence>
<dbReference type="Gene3D" id="3.90.550.10">
    <property type="entry name" value="Spore Coat Polysaccharide Biosynthesis Protein SpsA, Chain A"/>
    <property type="match status" value="1"/>
</dbReference>
<keyword evidence="2" id="KW-0808">Transferase</keyword>
<organism evidence="2 3">
    <name type="scientific">Flavobacterium hiemivividum</name>
    <dbReference type="NCBI Taxonomy" id="2541734"/>
    <lineage>
        <taxon>Bacteria</taxon>
        <taxon>Pseudomonadati</taxon>
        <taxon>Bacteroidota</taxon>
        <taxon>Flavobacteriia</taxon>
        <taxon>Flavobacteriales</taxon>
        <taxon>Flavobacteriaceae</taxon>
        <taxon>Flavobacterium</taxon>
    </lineage>
</organism>
<proteinExistence type="predicted"/>
<evidence type="ECO:0000259" key="1">
    <source>
        <dbReference type="Pfam" id="PF00535"/>
    </source>
</evidence>
<dbReference type="GO" id="GO:0016758">
    <property type="term" value="F:hexosyltransferase activity"/>
    <property type="evidence" value="ECO:0007669"/>
    <property type="project" value="UniProtKB-ARBA"/>
</dbReference>
<protein>
    <submittedName>
        <fullName evidence="2">Glycosyltransferase</fullName>
    </submittedName>
</protein>